<keyword evidence="4 8" id="KW-0812">Transmembrane</keyword>
<comment type="subcellular location">
    <subcellularLocation>
        <location evidence="1">Cell membrane</location>
        <topology evidence="1">Multi-pass membrane protein</topology>
    </subcellularLocation>
</comment>
<feature type="transmembrane region" description="Helical" evidence="8">
    <location>
        <begin position="67"/>
        <end position="85"/>
    </location>
</feature>
<dbReference type="InterPro" id="IPR017225">
    <property type="entry name" value="Cell_shape_determin_MreD_prd"/>
</dbReference>
<comment type="similarity">
    <text evidence="2">Belongs to the MreD family.</text>
</comment>
<evidence type="ECO:0000256" key="1">
    <source>
        <dbReference type="ARBA" id="ARBA00004651"/>
    </source>
</evidence>
<dbReference type="AlphaFoldDB" id="A0A1M4WZ70"/>
<dbReference type="Gene3D" id="1.10.1760.20">
    <property type="match status" value="1"/>
</dbReference>
<evidence type="ECO:0000256" key="7">
    <source>
        <dbReference type="ARBA" id="ARBA00023136"/>
    </source>
</evidence>
<reference evidence="10" key="1">
    <citation type="submission" date="2016-11" db="EMBL/GenBank/DDBJ databases">
        <authorList>
            <person name="Varghese N."/>
            <person name="Submissions S."/>
        </authorList>
    </citation>
    <scope>NUCLEOTIDE SEQUENCE [LARGE SCALE GENOMIC DNA]</scope>
    <source>
        <strain evidence="10">DSM 11792</strain>
    </source>
</reference>
<feature type="transmembrane region" description="Helical" evidence="8">
    <location>
        <begin position="97"/>
        <end position="117"/>
    </location>
</feature>
<dbReference type="Proteomes" id="UP000184196">
    <property type="component" value="Unassembled WGS sequence"/>
</dbReference>
<dbReference type="PIRSF" id="PIRSF037497">
    <property type="entry name" value="MreD_Clostridium/Treponema_prd"/>
    <property type="match status" value="1"/>
</dbReference>
<keyword evidence="6 8" id="KW-1133">Transmembrane helix</keyword>
<evidence type="ECO:0000256" key="4">
    <source>
        <dbReference type="ARBA" id="ARBA00022692"/>
    </source>
</evidence>
<feature type="transmembrane region" description="Helical" evidence="8">
    <location>
        <begin position="6"/>
        <end position="25"/>
    </location>
</feature>
<dbReference type="NCBIfam" id="TIGR03426">
    <property type="entry name" value="shape_MreD"/>
    <property type="match status" value="1"/>
</dbReference>
<dbReference type="EMBL" id="FQUW01000010">
    <property type="protein sequence ID" value="SHE86539.1"/>
    <property type="molecule type" value="Genomic_DNA"/>
</dbReference>
<gene>
    <name evidence="9" type="ORF">SAMN02745218_00937</name>
</gene>
<accession>A0A1M4WZ70</accession>
<keyword evidence="7 8" id="KW-0472">Membrane</keyword>
<dbReference type="InterPro" id="IPR007227">
    <property type="entry name" value="Cell_shape_determining_MreD"/>
</dbReference>
<keyword evidence="10" id="KW-1185">Reference proteome</keyword>
<dbReference type="GO" id="GO:0005886">
    <property type="term" value="C:plasma membrane"/>
    <property type="evidence" value="ECO:0007669"/>
    <property type="project" value="UniProtKB-SubCell"/>
</dbReference>
<feature type="transmembrane region" description="Helical" evidence="8">
    <location>
        <begin position="30"/>
        <end position="47"/>
    </location>
</feature>
<keyword evidence="3" id="KW-1003">Cell membrane</keyword>
<dbReference type="GO" id="GO:0008360">
    <property type="term" value="P:regulation of cell shape"/>
    <property type="evidence" value="ECO:0007669"/>
    <property type="project" value="UniProtKB-KW"/>
</dbReference>
<evidence type="ECO:0000313" key="10">
    <source>
        <dbReference type="Proteomes" id="UP000184196"/>
    </source>
</evidence>
<keyword evidence="5" id="KW-0133">Cell shape</keyword>
<evidence type="ECO:0000256" key="6">
    <source>
        <dbReference type="ARBA" id="ARBA00022989"/>
    </source>
</evidence>
<feature type="transmembrane region" description="Helical" evidence="8">
    <location>
        <begin position="129"/>
        <end position="150"/>
    </location>
</feature>
<organism evidence="9 10">
    <name type="scientific">Desulfofundulus australicus DSM 11792</name>
    <dbReference type="NCBI Taxonomy" id="1121425"/>
    <lineage>
        <taxon>Bacteria</taxon>
        <taxon>Bacillati</taxon>
        <taxon>Bacillota</taxon>
        <taxon>Clostridia</taxon>
        <taxon>Eubacteriales</taxon>
        <taxon>Peptococcaceae</taxon>
        <taxon>Desulfofundulus</taxon>
    </lineage>
</organism>
<evidence type="ECO:0000256" key="5">
    <source>
        <dbReference type="ARBA" id="ARBA00022960"/>
    </source>
</evidence>
<evidence type="ECO:0000256" key="2">
    <source>
        <dbReference type="ARBA" id="ARBA00007776"/>
    </source>
</evidence>
<evidence type="ECO:0000256" key="8">
    <source>
        <dbReference type="SAM" id="Phobius"/>
    </source>
</evidence>
<evidence type="ECO:0000256" key="3">
    <source>
        <dbReference type="ARBA" id="ARBA00022475"/>
    </source>
</evidence>
<protein>
    <submittedName>
        <fullName evidence="9">Rod shape-determining protein MreD</fullName>
    </submittedName>
</protein>
<name>A0A1M4WZ70_9FIRM</name>
<evidence type="ECO:0000313" key="9">
    <source>
        <dbReference type="EMBL" id="SHE86539.1"/>
    </source>
</evidence>
<proteinExistence type="inferred from homology"/>
<sequence>MPGMVFLPGFLLLALLLQVTVVDLIRIRGVVPDLVFILVVFYAFWKGQREGTFWGFVAGLLEDLVSGHYWGLNAISMAAAGYLVGWFETRLYKESRLVMMVLTFLATVAGQLIYYLLLFYLQVVISPGVALTGVILPAAAYNALLSALIYRRFYRMYLRGWFRMSRL</sequence>
<dbReference type="Pfam" id="PF04093">
    <property type="entry name" value="MreD"/>
    <property type="match status" value="1"/>
</dbReference>